<gene>
    <name evidence="2" type="ORF">H8696_10900</name>
</gene>
<evidence type="ECO:0000313" key="3">
    <source>
        <dbReference type="Proteomes" id="UP000623172"/>
    </source>
</evidence>
<protein>
    <submittedName>
        <fullName evidence="2">Class I SAM-dependent methyltransferase</fullName>
    </submittedName>
</protein>
<dbReference type="InterPro" id="IPR013216">
    <property type="entry name" value="Methyltransf_11"/>
</dbReference>
<dbReference type="GO" id="GO:0032259">
    <property type="term" value="P:methylation"/>
    <property type="evidence" value="ECO:0007669"/>
    <property type="project" value="UniProtKB-KW"/>
</dbReference>
<dbReference type="RefSeq" id="WP_249317468.1">
    <property type="nucleotide sequence ID" value="NZ_JACRSR010000007.1"/>
</dbReference>
<dbReference type="Pfam" id="PF08241">
    <property type="entry name" value="Methyltransf_11"/>
    <property type="match status" value="1"/>
</dbReference>
<dbReference type="Gene3D" id="3.40.50.150">
    <property type="entry name" value="Vaccinia Virus protein VP39"/>
    <property type="match status" value="1"/>
</dbReference>
<dbReference type="InterPro" id="IPR029063">
    <property type="entry name" value="SAM-dependent_MTases_sf"/>
</dbReference>
<accession>A0A926D7M5</accession>
<dbReference type="GO" id="GO:0008757">
    <property type="term" value="F:S-adenosylmethionine-dependent methyltransferase activity"/>
    <property type="evidence" value="ECO:0007669"/>
    <property type="project" value="InterPro"/>
</dbReference>
<dbReference type="AlphaFoldDB" id="A0A926D7M5"/>
<keyword evidence="2" id="KW-0489">Methyltransferase</keyword>
<keyword evidence="2" id="KW-0808">Transferase</keyword>
<sequence length="250" mass="28410">MNREYTKINSKTVDEWVKDGWEWGRPIDHSTFSRAQLGQWDVLLTPTRPVPHEWFCDLKGAELLGLASGGGQQMPIFTALGARCTVLDYSKAQLSNEEEVAKREGYTIKIVEADMTKPLPFPDAAFDLIFHPVSNCYVEKVEPIWRECWRILKPGGILLAGFSADIVYAFDDSETRLQNRLPYNPLKDKKLYALAIQNHWGIQFSHSLEEQIDGQIKAGFRLTGLYQDTTASGPLHDYNIPVFYATRAVK</sequence>
<dbReference type="EMBL" id="JACRSR010000007">
    <property type="protein sequence ID" value="MBC8532349.1"/>
    <property type="molecule type" value="Genomic_DNA"/>
</dbReference>
<reference evidence="2" key="1">
    <citation type="submission" date="2020-08" db="EMBL/GenBank/DDBJ databases">
        <title>Genome public.</title>
        <authorList>
            <person name="Liu C."/>
            <person name="Sun Q."/>
        </authorList>
    </citation>
    <scope>NUCLEOTIDE SEQUENCE</scope>
    <source>
        <strain evidence="2">NSJ-53</strain>
    </source>
</reference>
<dbReference type="SUPFAM" id="SSF53335">
    <property type="entry name" value="S-adenosyl-L-methionine-dependent methyltransferases"/>
    <property type="match status" value="1"/>
</dbReference>
<comment type="caution">
    <text evidence="2">The sequence shown here is derived from an EMBL/GenBank/DDBJ whole genome shotgun (WGS) entry which is preliminary data.</text>
</comment>
<feature type="domain" description="Methyltransferase type 11" evidence="1">
    <location>
        <begin position="65"/>
        <end position="159"/>
    </location>
</feature>
<evidence type="ECO:0000313" key="2">
    <source>
        <dbReference type="EMBL" id="MBC8532349.1"/>
    </source>
</evidence>
<organism evidence="2 3">
    <name type="scientific">Gehongia tenuis</name>
    <dbReference type="NCBI Taxonomy" id="2763655"/>
    <lineage>
        <taxon>Bacteria</taxon>
        <taxon>Bacillati</taxon>
        <taxon>Bacillota</taxon>
        <taxon>Clostridia</taxon>
        <taxon>Christensenellales</taxon>
        <taxon>Christensenellaceae</taxon>
        <taxon>Gehongia</taxon>
    </lineage>
</organism>
<proteinExistence type="predicted"/>
<name>A0A926D7M5_9FIRM</name>
<keyword evidence="3" id="KW-1185">Reference proteome</keyword>
<dbReference type="Proteomes" id="UP000623172">
    <property type="component" value="Unassembled WGS sequence"/>
</dbReference>
<evidence type="ECO:0000259" key="1">
    <source>
        <dbReference type="Pfam" id="PF08241"/>
    </source>
</evidence>
<dbReference type="CDD" id="cd02440">
    <property type="entry name" value="AdoMet_MTases"/>
    <property type="match status" value="1"/>
</dbReference>